<evidence type="ECO:0000313" key="2">
    <source>
        <dbReference type="EMBL" id="KAJ1530511.1"/>
    </source>
</evidence>
<feature type="region of interest" description="Disordered" evidence="1">
    <location>
        <begin position="1"/>
        <end position="24"/>
    </location>
</feature>
<feature type="region of interest" description="Disordered" evidence="1">
    <location>
        <begin position="57"/>
        <end position="79"/>
    </location>
</feature>
<proteinExistence type="predicted"/>
<feature type="region of interest" description="Disordered" evidence="1">
    <location>
        <begin position="99"/>
        <end position="119"/>
    </location>
</feature>
<reference evidence="2" key="1">
    <citation type="submission" date="2022-12" db="EMBL/GenBank/DDBJ databases">
        <title>Chromosome-level genome assembly of the bean flower thrips Megalurothrips usitatus.</title>
        <authorList>
            <person name="Ma L."/>
            <person name="Liu Q."/>
            <person name="Li H."/>
            <person name="Cai W."/>
        </authorList>
    </citation>
    <scope>NUCLEOTIDE SEQUENCE</scope>
    <source>
        <strain evidence="2">Cailab_2022a</strain>
    </source>
</reference>
<feature type="compositionally biased region" description="Basic and acidic residues" evidence="1">
    <location>
        <begin position="109"/>
        <end position="119"/>
    </location>
</feature>
<name>A0AAV7Y095_9NEOP</name>
<gene>
    <name evidence="2" type="ORF">ONE63_005405</name>
</gene>
<evidence type="ECO:0000313" key="3">
    <source>
        <dbReference type="Proteomes" id="UP001075354"/>
    </source>
</evidence>
<dbReference type="EMBL" id="JAPTSV010000002">
    <property type="protein sequence ID" value="KAJ1530511.1"/>
    <property type="molecule type" value="Genomic_DNA"/>
</dbReference>
<evidence type="ECO:0000256" key="1">
    <source>
        <dbReference type="SAM" id="MobiDB-lite"/>
    </source>
</evidence>
<sequence length="196" mass="19393">MLSLGAEGGGAGGAGVGGSIGSSLSFSVAPPSPAALESLDAWKKAVAGSILKPVLLPPLPPPPSPPPAPAPPADHHYHHHHHAGANGCCCGVGSSSSSSSEDSSAASSEEDRVASEDARLQRCVRSVAPNMMTVGTYADVAKMDACAAQGMQALTDGAAPPAVRDAVAACMEAADFAAPLAPFVQDFVACVGRVLT</sequence>
<comment type="caution">
    <text evidence="2">The sequence shown here is derived from an EMBL/GenBank/DDBJ whole genome shotgun (WGS) entry which is preliminary data.</text>
</comment>
<dbReference type="Proteomes" id="UP001075354">
    <property type="component" value="Chromosome 2"/>
</dbReference>
<feature type="compositionally biased region" description="Gly residues" evidence="1">
    <location>
        <begin position="1"/>
        <end position="20"/>
    </location>
</feature>
<accession>A0AAV7Y095</accession>
<protein>
    <submittedName>
        <fullName evidence="2">Uncharacterized protein</fullName>
    </submittedName>
</protein>
<feature type="compositionally biased region" description="Pro residues" evidence="1">
    <location>
        <begin position="57"/>
        <end position="72"/>
    </location>
</feature>
<dbReference type="AlphaFoldDB" id="A0AAV7Y095"/>
<organism evidence="2 3">
    <name type="scientific">Megalurothrips usitatus</name>
    <name type="common">bean blossom thrips</name>
    <dbReference type="NCBI Taxonomy" id="439358"/>
    <lineage>
        <taxon>Eukaryota</taxon>
        <taxon>Metazoa</taxon>
        <taxon>Ecdysozoa</taxon>
        <taxon>Arthropoda</taxon>
        <taxon>Hexapoda</taxon>
        <taxon>Insecta</taxon>
        <taxon>Pterygota</taxon>
        <taxon>Neoptera</taxon>
        <taxon>Paraneoptera</taxon>
        <taxon>Thysanoptera</taxon>
        <taxon>Terebrantia</taxon>
        <taxon>Thripoidea</taxon>
        <taxon>Thripidae</taxon>
        <taxon>Megalurothrips</taxon>
    </lineage>
</organism>
<keyword evidence="3" id="KW-1185">Reference proteome</keyword>